<evidence type="ECO:0000256" key="2">
    <source>
        <dbReference type="ARBA" id="ARBA00022801"/>
    </source>
</evidence>
<name>A0A0B2V1I4_TOXCA</name>
<dbReference type="Pfam" id="PF00270">
    <property type="entry name" value="DEAD"/>
    <property type="match status" value="1"/>
</dbReference>
<dbReference type="Pfam" id="PF00271">
    <property type="entry name" value="Helicase_C"/>
    <property type="match status" value="1"/>
</dbReference>
<keyword evidence="2 5" id="KW-0378">Hydrolase</keyword>
<dbReference type="AlphaFoldDB" id="A0A0B2V1I4"/>
<comment type="similarity">
    <text evidence="5">Belongs to the DEAD box helicase family.</text>
</comment>
<evidence type="ECO:0000259" key="6">
    <source>
        <dbReference type="PROSITE" id="PS51192"/>
    </source>
</evidence>
<evidence type="ECO:0000313" key="9">
    <source>
        <dbReference type="Proteomes" id="UP000031036"/>
    </source>
</evidence>
<accession>A0A0B2V1I4</accession>
<dbReference type="Proteomes" id="UP000031036">
    <property type="component" value="Unassembled WGS sequence"/>
</dbReference>
<dbReference type="SMART" id="SM00487">
    <property type="entry name" value="DEXDc"/>
    <property type="match status" value="1"/>
</dbReference>
<dbReference type="OrthoDB" id="10256233at2759"/>
<gene>
    <name evidence="8" type="primary">DDX28</name>
    <name evidence="8" type="ORF">Tcan_10759</name>
</gene>
<comment type="caution">
    <text evidence="8">The sequence shown here is derived from an EMBL/GenBank/DDBJ whole genome shotgun (WGS) entry which is preliminary data.</text>
</comment>
<dbReference type="OMA" id="SFVRRAW"/>
<sequence length="584" mass="66547">MMSASNTPSVPFLRALRLLRSYYRRGHNASQHSASDTFGTLDSLGIDMLSNVVKQERRIIAEERDLAWHLNKDGKDADILGKRLLRFEREQQIRKPVISEPVKWLAKKFEKLKKEKAAREQYEVSYGPSTHSKLLIDCARKQYNHYEGMRYPTTDIPLVSEFWAKNKYKDDWFVLRRSSKNPSFDAEKISSWVNCAHLLNPSVVDNILSLGFQRPTIIQARALSAFKSMEHLFIAAETGSGKTLAYAAPLVSEILKSASGGRCFKAVVLVLSNELRIQTKKVFDDLVRRTNVRICSDRDKSTDSNKQEWDVFIGTAGMVRDVMCRLTPSEVKYLIIDEADMLLDDSFVDVMSDLLARLRIRFSENDLKSSDVMGDVRVVFASATCPPELQELAEGIVPAPHIYYVQTNNLHALMSHVEQKFIRVRERDKVDKLQQILRIQLAKPDVQTLVFCKDKRTVQFVSASLASRGIETFKIGDAPNEGVEHIARFRILVATDRASRGLDLPMLNEVVNYDFPRHMIDYIHRAGRVGRVGSRFKCRVTSFVRCPWEVELVNAIETAARFNTPIEDVETNVAGMLKARRVSD</sequence>
<dbReference type="STRING" id="6265.A0A0B2V1I4"/>
<organism evidence="8 9">
    <name type="scientific">Toxocara canis</name>
    <name type="common">Canine roundworm</name>
    <dbReference type="NCBI Taxonomy" id="6265"/>
    <lineage>
        <taxon>Eukaryota</taxon>
        <taxon>Metazoa</taxon>
        <taxon>Ecdysozoa</taxon>
        <taxon>Nematoda</taxon>
        <taxon>Chromadorea</taxon>
        <taxon>Rhabditida</taxon>
        <taxon>Spirurina</taxon>
        <taxon>Ascaridomorpha</taxon>
        <taxon>Ascaridoidea</taxon>
        <taxon>Toxocaridae</taxon>
        <taxon>Toxocara</taxon>
    </lineage>
</organism>
<dbReference type="Gene3D" id="3.40.50.300">
    <property type="entry name" value="P-loop containing nucleotide triphosphate hydrolases"/>
    <property type="match status" value="2"/>
</dbReference>
<proteinExistence type="inferred from homology"/>
<dbReference type="CDD" id="cd18787">
    <property type="entry name" value="SF2_C_DEAD"/>
    <property type="match status" value="1"/>
</dbReference>
<comment type="function">
    <text evidence="5">RNA helicase.</text>
</comment>
<dbReference type="GO" id="GO:0005524">
    <property type="term" value="F:ATP binding"/>
    <property type="evidence" value="ECO:0007669"/>
    <property type="project" value="UniProtKB-UniRule"/>
</dbReference>
<keyword evidence="3 5" id="KW-0067">ATP-binding</keyword>
<keyword evidence="1 5" id="KW-0547">Nucleotide-binding</keyword>
<protein>
    <recommendedName>
        <fullName evidence="5">ATP-dependent RNA helicase</fullName>
        <ecNumber evidence="5">3.6.4.13</ecNumber>
    </recommendedName>
</protein>
<evidence type="ECO:0000259" key="7">
    <source>
        <dbReference type="PROSITE" id="PS51194"/>
    </source>
</evidence>
<comment type="catalytic activity">
    <reaction evidence="5">
        <text>ATP + H2O = ADP + phosphate + H(+)</text>
        <dbReference type="Rhea" id="RHEA:13065"/>
        <dbReference type="ChEBI" id="CHEBI:15377"/>
        <dbReference type="ChEBI" id="CHEBI:15378"/>
        <dbReference type="ChEBI" id="CHEBI:30616"/>
        <dbReference type="ChEBI" id="CHEBI:43474"/>
        <dbReference type="ChEBI" id="CHEBI:456216"/>
        <dbReference type="EC" id="3.6.4.13"/>
    </reaction>
</comment>
<keyword evidence="4 5" id="KW-0694">RNA-binding</keyword>
<evidence type="ECO:0000256" key="5">
    <source>
        <dbReference type="RuleBase" id="RU365068"/>
    </source>
</evidence>
<evidence type="ECO:0000256" key="3">
    <source>
        <dbReference type="ARBA" id="ARBA00022840"/>
    </source>
</evidence>
<evidence type="ECO:0000313" key="8">
    <source>
        <dbReference type="EMBL" id="KHN75307.1"/>
    </source>
</evidence>
<reference evidence="8 9" key="1">
    <citation type="submission" date="2014-11" db="EMBL/GenBank/DDBJ databases">
        <title>Genetic blueprint of the zoonotic pathogen Toxocara canis.</title>
        <authorList>
            <person name="Zhu X.-Q."/>
            <person name="Korhonen P.K."/>
            <person name="Cai H."/>
            <person name="Young N.D."/>
            <person name="Nejsum P."/>
            <person name="von Samson-Himmelstjerna G."/>
            <person name="Boag P.R."/>
            <person name="Tan P."/>
            <person name="Li Q."/>
            <person name="Min J."/>
            <person name="Yang Y."/>
            <person name="Wang X."/>
            <person name="Fang X."/>
            <person name="Hall R.S."/>
            <person name="Hofmann A."/>
            <person name="Sternberg P.W."/>
            <person name="Jex A.R."/>
            <person name="Gasser R.B."/>
        </authorList>
    </citation>
    <scope>NUCLEOTIDE SEQUENCE [LARGE SCALE GENOMIC DNA]</scope>
    <source>
        <strain evidence="8">PN_DK_2014</strain>
    </source>
</reference>
<evidence type="ECO:0000256" key="4">
    <source>
        <dbReference type="ARBA" id="ARBA00022884"/>
    </source>
</evidence>
<dbReference type="EMBL" id="JPKZ01002763">
    <property type="protein sequence ID" value="KHN75307.1"/>
    <property type="molecule type" value="Genomic_DNA"/>
</dbReference>
<comment type="domain">
    <text evidence="5">The Q motif is unique to and characteristic of the DEAD box family of RNA helicases and controls ATP binding and hydrolysis.</text>
</comment>
<evidence type="ECO:0000256" key="1">
    <source>
        <dbReference type="ARBA" id="ARBA00022741"/>
    </source>
</evidence>
<dbReference type="SUPFAM" id="SSF52540">
    <property type="entry name" value="P-loop containing nucleoside triphosphate hydrolases"/>
    <property type="match status" value="1"/>
</dbReference>
<keyword evidence="5 8" id="KW-0347">Helicase</keyword>
<dbReference type="InterPro" id="IPR001650">
    <property type="entry name" value="Helicase_C-like"/>
</dbReference>
<feature type="domain" description="Helicase C-terminal" evidence="7">
    <location>
        <begin position="416"/>
        <end position="577"/>
    </location>
</feature>
<dbReference type="InterPro" id="IPR014001">
    <property type="entry name" value="Helicase_ATP-bd"/>
</dbReference>
<keyword evidence="9" id="KW-1185">Reference proteome</keyword>
<feature type="domain" description="Helicase ATP-binding" evidence="6">
    <location>
        <begin position="223"/>
        <end position="403"/>
    </location>
</feature>
<dbReference type="PANTHER" id="PTHR24031">
    <property type="entry name" value="RNA HELICASE"/>
    <property type="match status" value="1"/>
</dbReference>
<dbReference type="EC" id="3.6.4.13" evidence="5"/>
<dbReference type="SMART" id="SM00490">
    <property type="entry name" value="HELICc"/>
    <property type="match status" value="1"/>
</dbReference>
<dbReference type="PROSITE" id="PS51194">
    <property type="entry name" value="HELICASE_CTER"/>
    <property type="match status" value="1"/>
</dbReference>
<dbReference type="GO" id="GO:0003724">
    <property type="term" value="F:RNA helicase activity"/>
    <property type="evidence" value="ECO:0007669"/>
    <property type="project" value="UniProtKB-EC"/>
</dbReference>
<dbReference type="GO" id="GO:0003723">
    <property type="term" value="F:RNA binding"/>
    <property type="evidence" value="ECO:0007669"/>
    <property type="project" value="UniProtKB-UniRule"/>
</dbReference>
<dbReference type="PROSITE" id="PS51192">
    <property type="entry name" value="HELICASE_ATP_BIND_1"/>
    <property type="match status" value="1"/>
</dbReference>
<dbReference type="InterPro" id="IPR027417">
    <property type="entry name" value="P-loop_NTPase"/>
</dbReference>
<dbReference type="GO" id="GO:0016787">
    <property type="term" value="F:hydrolase activity"/>
    <property type="evidence" value="ECO:0007669"/>
    <property type="project" value="UniProtKB-KW"/>
</dbReference>
<dbReference type="InterPro" id="IPR011545">
    <property type="entry name" value="DEAD/DEAH_box_helicase_dom"/>
</dbReference>